<dbReference type="EMBL" id="CM001439">
    <property type="protein sequence ID" value="EHR49900.1"/>
    <property type="molecule type" value="Genomic_DNA"/>
</dbReference>
<evidence type="ECO:0000256" key="1">
    <source>
        <dbReference type="SAM" id="MobiDB-lite"/>
    </source>
</evidence>
<dbReference type="Pfam" id="PF17174">
    <property type="entry name" value="DUF5130"/>
    <property type="match status" value="1"/>
</dbReference>
<protein>
    <recommendedName>
        <fullName evidence="4">DUF5130 domain-containing protein</fullName>
    </recommendedName>
</protein>
<dbReference type="AlphaFoldDB" id="H5X3G6"/>
<dbReference type="HOGENOM" id="CLU_129852_0_0_11"/>
<evidence type="ECO:0008006" key="4">
    <source>
        <dbReference type="Google" id="ProtNLM"/>
    </source>
</evidence>
<organism evidence="2 3">
    <name type="scientific">Saccharomonospora marina XMU15</name>
    <dbReference type="NCBI Taxonomy" id="882083"/>
    <lineage>
        <taxon>Bacteria</taxon>
        <taxon>Bacillati</taxon>
        <taxon>Actinomycetota</taxon>
        <taxon>Actinomycetes</taxon>
        <taxon>Pseudonocardiales</taxon>
        <taxon>Pseudonocardiaceae</taxon>
        <taxon>Saccharomonospora</taxon>
    </lineage>
</organism>
<gene>
    <name evidence="2" type="ORF">SacmaDRAFT_1627</name>
</gene>
<dbReference type="RefSeq" id="WP_009153286.1">
    <property type="nucleotide sequence ID" value="NZ_CM001439.1"/>
</dbReference>
<keyword evidence="3" id="KW-1185">Reference proteome</keyword>
<evidence type="ECO:0000313" key="2">
    <source>
        <dbReference type="EMBL" id="EHR49900.1"/>
    </source>
</evidence>
<name>H5X3G6_9PSEU</name>
<dbReference type="OrthoDB" id="3214027at2"/>
<dbReference type="STRING" id="882083.SacmaDRAFT_1627"/>
<dbReference type="eggNOG" id="COG1512">
    <property type="taxonomic scope" value="Bacteria"/>
</dbReference>
<feature type="compositionally biased region" description="Basic and acidic residues" evidence="1">
    <location>
        <begin position="1"/>
        <end position="11"/>
    </location>
</feature>
<dbReference type="Gene3D" id="3.10.310.50">
    <property type="match status" value="1"/>
</dbReference>
<dbReference type="Proteomes" id="UP000004926">
    <property type="component" value="Chromosome"/>
</dbReference>
<reference evidence="2 3" key="1">
    <citation type="journal article" date="2012" name="Stand. Genomic Sci.">
        <title>Genome sequence of the ocean sediment bacterium Saccharomonospora marina type strain (XMU15(T)).</title>
        <authorList>
            <person name="Klenk H.P."/>
            <person name="Lu M."/>
            <person name="Lucas S."/>
            <person name="Lapidus A."/>
            <person name="Copeland A."/>
            <person name="Pitluck S."/>
            <person name="Goodwin L.A."/>
            <person name="Han C."/>
            <person name="Tapia R."/>
            <person name="Brambilla E.M."/>
            <person name="Potter G."/>
            <person name="Land M."/>
            <person name="Ivanova N."/>
            <person name="Rohde M."/>
            <person name="Goker M."/>
            <person name="Detter J.C."/>
            <person name="Li W.J."/>
            <person name="Kyrpides N.C."/>
            <person name="Woyke T."/>
        </authorList>
    </citation>
    <scope>NUCLEOTIDE SEQUENCE [LARGE SCALE GENOMIC DNA]</scope>
    <source>
        <strain evidence="2 3">XMU15</strain>
    </source>
</reference>
<evidence type="ECO:0000313" key="3">
    <source>
        <dbReference type="Proteomes" id="UP000004926"/>
    </source>
</evidence>
<feature type="compositionally biased region" description="Polar residues" evidence="1">
    <location>
        <begin position="12"/>
        <end position="27"/>
    </location>
</feature>
<dbReference type="InterPro" id="IPR033437">
    <property type="entry name" value="DUF5130"/>
</dbReference>
<accession>H5X3G6</accession>
<feature type="region of interest" description="Disordered" evidence="1">
    <location>
        <begin position="1"/>
        <end position="27"/>
    </location>
</feature>
<proteinExistence type="predicted"/>
<sequence>MGAGELTRETRSTGLEGTQRQPGSAITASGRVSVAQMYEPPGPSGPFSTRQLARLDEALTLASRETGLDFSIYLGELGDDSRAQAESLHTQLGESADNAVLIAVSPGERVVEVVTGSEAMHRLPDRGAKLAVMSMVASFKEGDLIGGLVGGLRMMADQAGSDPRR</sequence>